<keyword evidence="9" id="KW-1185">Reference proteome</keyword>
<evidence type="ECO:0000259" key="7">
    <source>
        <dbReference type="Pfam" id="PF00955"/>
    </source>
</evidence>
<dbReference type="Proteomes" id="UP001054902">
    <property type="component" value="Unassembled WGS sequence"/>
</dbReference>
<feature type="transmembrane region" description="Helical" evidence="6">
    <location>
        <begin position="108"/>
        <end position="129"/>
    </location>
</feature>
<dbReference type="InterPro" id="IPR003020">
    <property type="entry name" value="HCO3_transpt_euk"/>
</dbReference>
<gene>
    <name evidence="8" type="ORF">CTEN210_05987</name>
</gene>
<evidence type="ECO:0000256" key="4">
    <source>
        <dbReference type="ARBA" id="ARBA00023136"/>
    </source>
</evidence>
<feature type="transmembrane region" description="Helical" evidence="6">
    <location>
        <begin position="413"/>
        <end position="434"/>
    </location>
</feature>
<dbReference type="GO" id="GO:0050801">
    <property type="term" value="P:monoatomic ion homeostasis"/>
    <property type="evidence" value="ECO:0007669"/>
    <property type="project" value="TreeGrafter"/>
</dbReference>
<evidence type="ECO:0000256" key="5">
    <source>
        <dbReference type="SAM" id="MobiDB-lite"/>
    </source>
</evidence>
<reference evidence="8 9" key="1">
    <citation type="journal article" date="2021" name="Sci. Rep.">
        <title>The genome of the diatom Chaetoceros tenuissimus carries an ancient integrated fragment of an extant virus.</title>
        <authorList>
            <person name="Hongo Y."/>
            <person name="Kimura K."/>
            <person name="Takaki Y."/>
            <person name="Yoshida Y."/>
            <person name="Baba S."/>
            <person name="Kobayashi G."/>
            <person name="Nagasaki K."/>
            <person name="Hano T."/>
            <person name="Tomaru Y."/>
        </authorList>
    </citation>
    <scope>NUCLEOTIDE SEQUENCE [LARGE SCALE GENOMIC DNA]</scope>
    <source>
        <strain evidence="8 9">NIES-3715</strain>
    </source>
</reference>
<feature type="domain" description="Bicarbonate transporter-like transmembrane" evidence="7">
    <location>
        <begin position="247"/>
        <end position="584"/>
    </location>
</feature>
<dbReference type="PANTHER" id="PTHR11453">
    <property type="entry name" value="ANION EXCHANGE PROTEIN"/>
    <property type="match status" value="1"/>
</dbReference>
<dbReference type="PANTHER" id="PTHR11453:SF127">
    <property type="entry name" value="SOLUTE CARRIER FAMILY 4 MEMBER 11"/>
    <property type="match status" value="1"/>
</dbReference>
<evidence type="ECO:0000313" key="8">
    <source>
        <dbReference type="EMBL" id="GFH49511.1"/>
    </source>
</evidence>
<protein>
    <recommendedName>
        <fullName evidence="7">Bicarbonate transporter-like transmembrane domain-containing protein</fullName>
    </recommendedName>
</protein>
<evidence type="ECO:0000313" key="9">
    <source>
        <dbReference type="Proteomes" id="UP001054902"/>
    </source>
</evidence>
<evidence type="ECO:0000256" key="2">
    <source>
        <dbReference type="ARBA" id="ARBA00022692"/>
    </source>
</evidence>
<dbReference type="AlphaFoldDB" id="A0AAD3CP19"/>
<feature type="transmembrane region" description="Helical" evidence="6">
    <location>
        <begin position="479"/>
        <end position="506"/>
    </location>
</feature>
<keyword evidence="2 6" id="KW-0812">Transmembrane</keyword>
<proteinExistence type="predicted"/>
<sequence length="615" mass="68759">MSDTKPIIPPSRNESEEDIESLRKGSKKNVSYRSNGDLIPNAGKVELDPSQPFGMGIINDIKRTIGTHWKEEMTIFNQKTIAVSLLMFITVIAPTLTFGAIYGTSTGFSIGAVETILATAWTGCFFALFSGMPMAIMGSTGPSLIMTTVIYEMSKTIDVPFLTFHAWISVWTFVYTTVTALFDLTRYVKLATKFTDDIFALLIVSIFILNAFGSPFGPGGLLRYLDPDNKSHSDFQLEYGDEYIYLKSAILSILIGLACTATIFALRALKASPFLCNQTVRNSCSDFSVTVAVIIWSVLKNVCFPTVKVEELNVPDSFEPTYTCCNAECTAYFPDECLDVTAPAGKRAWFADMMDLNGKPEVIGIAAGPALLAFILFYLDNGITWHLIYSPRNGLQHGDAYNWDLFLNGFCNLINGLLGLPWLVATTVPCIVHIDNLTEKDKNGNIISVQENRLTYLFSHLLVGLSLLFLPAMKLVPMPVLLGVFLFMGLSSIGRIDFWNRFLLFFQQPSRYAKTPFNKYMKLRRVHLYTVLQCIFFAGVFMVQNTKSIAIAFPFMTLACIPGRLYLLPKIFEGWELLLLDGEEEEIKRFIEEKESVTITVHSGHDNNDDEESDE</sequence>
<dbReference type="EMBL" id="BLLK01000038">
    <property type="protein sequence ID" value="GFH49511.1"/>
    <property type="molecule type" value="Genomic_DNA"/>
</dbReference>
<dbReference type="InterPro" id="IPR011531">
    <property type="entry name" value="HCO3_transpt-like_TM_dom"/>
</dbReference>
<evidence type="ECO:0000256" key="3">
    <source>
        <dbReference type="ARBA" id="ARBA00022989"/>
    </source>
</evidence>
<accession>A0AAD3CP19</accession>
<keyword evidence="3 6" id="KW-1133">Transmembrane helix</keyword>
<feature type="transmembrane region" description="Helical" evidence="6">
    <location>
        <begin position="362"/>
        <end position="379"/>
    </location>
</feature>
<feature type="transmembrane region" description="Helical" evidence="6">
    <location>
        <begin position="166"/>
        <end position="186"/>
    </location>
</feature>
<evidence type="ECO:0000256" key="6">
    <source>
        <dbReference type="SAM" id="Phobius"/>
    </source>
</evidence>
<dbReference type="GO" id="GO:0005886">
    <property type="term" value="C:plasma membrane"/>
    <property type="evidence" value="ECO:0007669"/>
    <property type="project" value="TreeGrafter"/>
</dbReference>
<keyword evidence="4 6" id="KW-0472">Membrane</keyword>
<feature type="transmembrane region" description="Helical" evidence="6">
    <location>
        <begin position="454"/>
        <end position="473"/>
    </location>
</feature>
<feature type="transmembrane region" description="Helical" evidence="6">
    <location>
        <begin position="80"/>
        <end position="102"/>
    </location>
</feature>
<dbReference type="GO" id="GO:0005452">
    <property type="term" value="F:solute:inorganic anion antiporter activity"/>
    <property type="evidence" value="ECO:0007669"/>
    <property type="project" value="InterPro"/>
</dbReference>
<feature type="transmembrane region" description="Helical" evidence="6">
    <location>
        <begin position="244"/>
        <end position="266"/>
    </location>
</feature>
<dbReference type="GO" id="GO:0006820">
    <property type="term" value="P:monoatomic anion transport"/>
    <property type="evidence" value="ECO:0007669"/>
    <property type="project" value="InterPro"/>
</dbReference>
<feature type="domain" description="Bicarbonate transporter-like transmembrane" evidence="7">
    <location>
        <begin position="52"/>
        <end position="213"/>
    </location>
</feature>
<dbReference type="Pfam" id="PF00955">
    <property type="entry name" value="HCO3_cotransp"/>
    <property type="match status" value="2"/>
</dbReference>
<name>A0AAD3CP19_9STRA</name>
<comment type="caution">
    <text evidence="8">The sequence shown here is derived from an EMBL/GenBank/DDBJ whole genome shotgun (WGS) entry which is preliminary data.</text>
</comment>
<feature type="transmembrane region" description="Helical" evidence="6">
    <location>
        <begin position="198"/>
        <end position="224"/>
    </location>
</feature>
<comment type="subcellular location">
    <subcellularLocation>
        <location evidence="1">Membrane</location>
        <topology evidence="1">Multi-pass membrane protein</topology>
    </subcellularLocation>
</comment>
<feature type="region of interest" description="Disordered" evidence="5">
    <location>
        <begin position="1"/>
        <end position="35"/>
    </location>
</feature>
<feature type="transmembrane region" description="Helical" evidence="6">
    <location>
        <begin position="549"/>
        <end position="567"/>
    </location>
</feature>
<organism evidence="8 9">
    <name type="scientific">Chaetoceros tenuissimus</name>
    <dbReference type="NCBI Taxonomy" id="426638"/>
    <lineage>
        <taxon>Eukaryota</taxon>
        <taxon>Sar</taxon>
        <taxon>Stramenopiles</taxon>
        <taxon>Ochrophyta</taxon>
        <taxon>Bacillariophyta</taxon>
        <taxon>Coscinodiscophyceae</taxon>
        <taxon>Chaetocerotophycidae</taxon>
        <taxon>Chaetocerotales</taxon>
        <taxon>Chaetocerotaceae</taxon>
        <taxon>Chaetoceros</taxon>
    </lineage>
</organism>
<feature type="transmembrane region" description="Helical" evidence="6">
    <location>
        <begin position="526"/>
        <end position="543"/>
    </location>
</feature>
<evidence type="ECO:0000256" key="1">
    <source>
        <dbReference type="ARBA" id="ARBA00004141"/>
    </source>
</evidence>